<dbReference type="InterPro" id="IPR029066">
    <property type="entry name" value="PLP-binding_barrel"/>
</dbReference>
<dbReference type="Gene3D" id="3.20.20.10">
    <property type="entry name" value="Alanine racemase"/>
    <property type="match status" value="1"/>
</dbReference>
<evidence type="ECO:0000256" key="3">
    <source>
        <dbReference type="PIRSR" id="PIRSR004848-1"/>
    </source>
</evidence>
<comment type="function">
    <text evidence="2">Pyridoxal 5'-phosphate (PLP)-binding protein, which is involved in PLP homeostasis.</text>
</comment>
<comment type="similarity">
    <text evidence="2 4">Belongs to the pyridoxal phosphate-binding protein YggS/PROSC family.</text>
</comment>
<dbReference type="PANTHER" id="PTHR10146">
    <property type="entry name" value="PROLINE SYNTHETASE CO-TRANSCRIBED BACTERIAL HOMOLOG PROTEIN"/>
    <property type="match status" value="1"/>
</dbReference>
<dbReference type="PROSITE" id="PS01211">
    <property type="entry name" value="UPF0001"/>
    <property type="match status" value="1"/>
</dbReference>
<dbReference type="Pfam" id="PF01168">
    <property type="entry name" value="Ala_racemase_N"/>
    <property type="match status" value="1"/>
</dbReference>
<dbReference type="CDD" id="cd00635">
    <property type="entry name" value="PLPDE_III_YBL036c_like"/>
    <property type="match status" value="1"/>
</dbReference>
<dbReference type="PIRSF" id="PIRSF004848">
    <property type="entry name" value="YBL036c_PLPDEIII"/>
    <property type="match status" value="1"/>
</dbReference>
<dbReference type="KEGG" id="scs:Sta7437_3577"/>
<dbReference type="InterPro" id="IPR001608">
    <property type="entry name" value="Ala_racemase_N"/>
</dbReference>
<reference evidence="7" key="1">
    <citation type="journal article" date="2013" name="Proc. Natl. Acad. Sci. U.S.A.">
        <title>Improving the coverage of the cyanobacterial phylum using diversity-driven genome sequencing.</title>
        <authorList>
            <person name="Shih P.M."/>
            <person name="Wu D."/>
            <person name="Latifi A."/>
            <person name="Axen S.D."/>
            <person name="Fewer D.P."/>
            <person name="Talla E."/>
            <person name="Calteau A."/>
            <person name="Cai F."/>
            <person name="Tandeau de Marsac N."/>
            <person name="Rippka R."/>
            <person name="Herdman M."/>
            <person name="Sivonen K."/>
            <person name="Coursin T."/>
            <person name="Laurent T."/>
            <person name="Goodwin L."/>
            <person name="Nolan M."/>
            <person name="Davenport K.W."/>
            <person name="Han C.S."/>
            <person name="Rubin E.M."/>
            <person name="Eisen J.A."/>
            <person name="Woyke T."/>
            <person name="Gugger M."/>
            <person name="Kerfeld C.A."/>
        </authorList>
    </citation>
    <scope>NUCLEOTIDE SEQUENCE [LARGE SCALE GENOMIC DNA]</scope>
    <source>
        <strain evidence="7">ATCC 29371 / PCC 7437</strain>
    </source>
</reference>
<proteinExistence type="inferred from homology"/>
<feature type="domain" description="Alanine racemase N-terminal" evidence="5">
    <location>
        <begin position="4"/>
        <end position="221"/>
    </location>
</feature>
<protein>
    <recommendedName>
        <fullName evidence="2">Pyridoxal phosphate homeostasis protein</fullName>
        <shortName evidence="2">PLP homeostasis protein</shortName>
    </recommendedName>
</protein>
<accession>K9XWV5</accession>
<name>K9XWV5_STAC7</name>
<dbReference type="FunFam" id="3.20.20.10:FF:000018">
    <property type="entry name" value="Pyridoxal phosphate homeostasis protein"/>
    <property type="match status" value="1"/>
</dbReference>
<dbReference type="InterPro" id="IPR011078">
    <property type="entry name" value="PyrdxlP_homeostasis"/>
</dbReference>
<dbReference type="PANTHER" id="PTHR10146:SF14">
    <property type="entry name" value="PYRIDOXAL PHOSPHATE HOMEOSTASIS PROTEIN"/>
    <property type="match status" value="1"/>
</dbReference>
<feature type="modified residue" description="N6-(pyridoxal phosphate)lysine" evidence="2 3">
    <location>
        <position position="27"/>
    </location>
</feature>
<gene>
    <name evidence="6" type="ordered locus">Sta7437_3577</name>
</gene>
<organism evidence="6 7">
    <name type="scientific">Stanieria cyanosphaera (strain ATCC 29371 / PCC 7437)</name>
    <dbReference type="NCBI Taxonomy" id="111780"/>
    <lineage>
        <taxon>Bacteria</taxon>
        <taxon>Bacillati</taxon>
        <taxon>Cyanobacteriota</taxon>
        <taxon>Cyanophyceae</taxon>
        <taxon>Pleurocapsales</taxon>
        <taxon>Dermocarpellaceae</taxon>
        <taxon>Stanieria</taxon>
    </lineage>
</organism>
<evidence type="ECO:0000256" key="4">
    <source>
        <dbReference type="RuleBase" id="RU004514"/>
    </source>
</evidence>
<evidence type="ECO:0000259" key="5">
    <source>
        <dbReference type="Pfam" id="PF01168"/>
    </source>
</evidence>
<dbReference type="STRING" id="111780.Sta7437_3577"/>
<evidence type="ECO:0000256" key="1">
    <source>
        <dbReference type="ARBA" id="ARBA00022898"/>
    </source>
</evidence>
<dbReference type="eggNOG" id="COG0325">
    <property type="taxonomic scope" value="Bacteria"/>
</dbReference>
<evidence type="ECO:0000256" key="2">
    <source>
        <dbReference type="HAMAP-Rule" id="MF_02087"/>
    </source>
</evidence>
<dbReference type="GO" id="GO:0030170">
    <property type="term" value="F:pyridoxal phosphate binding"/>
    <property type="evidence" value="ECO:0007669"/>
    <property type="project" value="UniProtKB-UniRule"/>
</dbReference>
<dbReference type="EMBL" id="CP003653">
    <property type="protein sequence ID" value="AFZ37075.1"/>
    <property type="molecule type" value="Genomic_DNA"/>
</dbReference>
<evidence type="ECO:0000313" key="6">
    <source>
        <dbReference type="EMBL" id="AFZ37075.1"/>
    </source>
</evidence>
<dbReference type="HAMAP" id="MF_02087">
    <property type="entry name" value="PLP_homeostasis"/>
    <property type="match status" value="1"/>
</dbReference>
<dbReference type="PATRIC" id="fig|111780.3.peg.3704"/>
<keyword evidence="1 2" id="KW-0663">Pyridoxal phosphate</keyword>
<keyword evidence="7" id="KW-1185">Reference proteome</keyword>
<dbReference type="OrthoDB" id="9804072at2"/>
<comment type="cofactor">
    <cofactor evidence="3">
        <name>pyridoxal 5'-phosphate</name>
        <dbReference type="ChEBI" id="CHEBI:597326"/>
    </cofactor>
</comment>
<dbReference type="SUPFAM" id="SSF51419">
    <property type="entry name" value="PLP-binding barrel"/>
    <property type="match status" value="1"/>
</dbReference>
<dbReference type="HOGENOM" id="CLU_059988_1_0_3"/>
<dbReference type="Proteomes" id="UP000010473">
    <property type="component" value="Chromosome"/>
</dbReference>
<dbReference type="RefSeq" id="WP_015194737.1">
    <property type="nucleotide sequence ID" value="NC_019748.1"/>
</dbReference>
<dbReference type="AlphaFoldDB" id="K9XWV5"/>
<sequence length="222" mass="25008">MTDLIAQKITEINAQIPADVRLIAITKQVSIEKMRAAYQAGIRDFGENRLQEALAKQQQLQDLSDITWHFIGHLQTNKAKKVLENFDWIHSVDSLKLAQVLNKISGELAIHPKVFLQVKVLPDPNKYGWQIEELLTDLSQLNQLENLNIQGLMTILPLGLSDLETLAAFKKTQELADQIKQENFAHLSMSQLSMGMSGDYLFAIQAGATMIRLGQIIFGERN</sequence>
<dbReference type="NCBIfam" id="TIGR00044">
    <property type="entry name" value="YggS family pyridoxal phosphate-dependent enzyme"/>
    <property type="match status" value="1"/>
</dbReference>
<evidence type="ECO:0000313" key="7">
    <source>
        <dbReference type="Proteomes" id="UP000010473"/>
    </source>
</evidence>